<dbReference type="SUPFAM" id="SSF56219">
    <property type="entry name" value="DNase I-like"/>
    <property type="match status" value="1"/>
</dbReference>
<dbReference type="RefSeq" id="WP_331786623.1">
    <property type="nucleotide sequence ID" value="NZ_JAVFKM010000005.1"/>
</dbReference>
<dbReference type="PANTHER" id="PTHR37981">
    <property type="entry name" value="LIPASE 2"/>
    <property type="match status" value="1"/>
</dbReference>
<dbReference type="InterPro" id="IPR036691">
    <property type="entry name" value="Endo/exonu/phosph_ase_sf"/>
</dbReference>
<comment type="caution">
    <text evidence="2">The sequence shown here is derived from an EMBL/GenBank/DDBJ whole genome shotgun (WGS) entry which is preliminary data.</text>
</comment>
<evidence type="ECO:0000313" key="2">
    <source>
        <dbReference type="EMBL" id="MEF3114067.1"/>
    </source>
</evidence>
<organism evidence="2 3">
    <name type="scientific">Streptomyces chrestomyceticus</name>
    <dbReference type="NCBI Taxonomy" id="68185"/>
    <lineage>
        <taxon>Bacteria</taxon>
        <taxon>Bacillati</taxon>
        <taxon>Actinomycetota</taxon>
        <taxon>Actinomycetes</taxon>
        <taxon>Kitasatosporales</taxon>
        <taxon>Streptomycetaceae</taxon>
        <taxon>Streptomyces</taxon>
    </lineage>
</organism>
<dbReference type="SUPFAM" id="SSF51126">
    <property type="entry name" value="Pectin lyase-like"/>
    <property type="match status" value="1"/>
</dbReference>
<dbReference type="EMBL" id="JAVFKM010000005">
    <property type="protein sequence ID" value="MEF3114067.1"/>
    <property type="molecule type" value="Genomic_DNA"/>
</dbReference>
<dbReference type="InterPro" id="IPR011050">
    <property type="entry name" value="Pectin_lyase_fold/virulence"/>
</dbReference>
<keyword evidence="3" id="KW-1185">Reference proteome</keyword>
<feature type="region of interest" description="Disordered" evidence="1">
    <location>
        <begin position="767"/>
        <end position="797"/>
    </location>
</feature>
<dbReference type="InterPro" id="IPR036514">
    <property type="entry name" value="SGNH_hydro_sf"/>
</dbReference>
<dbReference type="PANTHER" id="PTHR37981:SF1">
    <property type="entry name" value="SGNH HYDROLASE-TYPE ESTERASE DOMAIN-CONTAINING PROTEIN"/>
    <property type="match status" value="1"/>
</dbReference>
<dbReference type="InterPro" id="IPR037460">
    <property type="entry name" value="SEST-like"/>
</dbReference>
<dbReference type="Proteomes" id="UP001348265">
    <property type="component" value="Unassembled WGS sequence"/>
</dbReference>
<dbReference type="SUPFAM" id="SSF52266">
    <property type="entry name" value="SGNH hydrolase"/>
    <property type="match status" value="1"/>
</dbReference>
<dbReference type="Gene3D" id="3.40.50.1110">
    <property type="entry name" value="SGNH hydrolase"/>
    <property type="match status" value="1"/>
</dbReference>
<accession>A0ABU7WSH5</accession>
<proteinExistence type="predicted"/>
<evidence type="ECO:0000256" key="1">
    <source>
        <dbReference type="SAM" id="MobiDB-lite"/>
    </source>
</evidence>
<evidence type="ECO:0008006" key="4">
    <source>
        <dbReference type="Google" id="ProtNLM"/>
    </source>
</evidence>
<gene>
    <name evidence="2" type="ORF">RB636_12815</name>
</gene>
<evidence type="ECO:0000313" key="3">
    <source>
        <dbReference type="Proteomes" id="UP001348265"/>
    </source>
</evidence>
<dbReference type="Gene3D" id="3.60.10.10">
    <property type="entry name" value="Endonuclease/exonuclease/phosphatase"/>
    <property type="match status" value="1"/>
</dbReference>
<reference evidence="2 3" key="1">
    <citation type="submission" date="2023-08" db="EMBL/GenBank/DDBJ databases">
        <authorList>
            <person name="Sharma P."/>
            <person name="Verma V."/>
            <person name="Mohan M.K."/>
            <person name="Dubey A.K."/>
        </authorList>
    </citation>
    <scope>NUCLEOTIDE SEQUENCE [LARGE SCALE GENOMIC DNA]</scope>
    <source>
        <strain evidence="2 3">ADP4</strain>
    </source>
</reference>
<protein>
    <recommendedName>
        <fullName evidence="4">SGNH hydrolase-type esterase domain-containing protein</fullName>
    </recommendedName>
</protein>
<sequence>MRRKRSLAPPRRHPAGFGTFLRTHISGLLALVLLIGLCEASFLAGPASAQRPASTPATVPAAQQQATAVPEKVLTFNAQGGNGWEPIRNGLLRHADLVALQEVTTLPAGLSVCTQQSENFILDNFGDQRTTVTGLPPQRFRLCMYRWGHWRGQNEPGYLYYLKVYEKQRTADAPLNEVGNSGKSMAIWTRSPAEDAITVEGVDPTTPNRWMRERPALGLKFDSTWFFNVHAASIRQNTTPNPHAVSLVRTIGNNAGGAPWRVLGDFNSLSDTFHQAGINRPIYSARYPDGRAVPTQQSGYPLDFMVADQEIPNLAVALSTSADSDHYPVRFAPWDPVDCNAAIWDHWTRYNAPQSLERRSAPAAACEDNGKKQDAIVSMGDSFISGEAGRWAGNANTEPGGSAWGTDRAARCESGESGCRTDLGQVYEPGTAYDVKKNGDACDRSLTAEIKGADVTGIPKERRFNIACSGARTEHLAKAGFKGQRPQVEDLKDIAKNHHIKMIAVSIGGNDLKFSDVIAACARAYFAPSALGASCKKSEQEAFEERLRQAEKDVEGAVEGVRAAMRQAGQEDSSYQLVLQSYPNPLPRSSEYRYPQNDVPVGGVLTSYGRYRNGGCPFLDEDTDWAHGYVVPKISSMLRGVAARSGSTFLDLQYAFAGHELCAASSQQATAEHSLKNPLPADQAEWIRWVPYVMEQTKDVLWGSQGHQQEAIHPNLYGQQALGACLTAAAARLGNAPQVFTCRGAAGKNPDTVQVDQDKVDWTLSSQNRRAPQSGLPDWSRAGYRGGQPLPGESAINPDPACRVGPARLAADFGVRPDDGADDTLGLQNAIEELRTRCSPYANYDKLSLIELPKGVLNISEQLSVNASFLVIRGQGSNPNDGSRLVFRPDETTRYDALTPDGGRWDQQATVFQCQVKPDEKTPPQTGQGGWIWPGRGLFRVQTLEVADRYKERCAFPPKNREDLFQGSVNQHWASGVKVAEAPGGRGFAARRGDRVIKLQPRTRMERFPVGGYIWVGAANTQKFYDEQTVPVGSKGIEDLHMRQQVFTIAAVDEHNGTVTLDQPLEFDVPVDSTSDGSAPLGGTDAKPYASKVTPLQMVVGVGFENFSFTQDMKGLPKLHGGTYDLSPEDAKHNYGNLAPEYAMHGIVFKWAANSWVRGIRADMTGSHPIVTEVAKNLQIEHNMIDGAWNKGKGGNGYLRGSRVWDSLYAHNTTRNIRHFTFQWSASNNVAIGNDFDSDLNLHGGWERRNLFENNTVRVPYEHRSSNCKANCGGEGGEAKDDSQWFPIWWAAGPKAVKWSGSSGPQNVFFRNTLTKQTRPGGPFENYAPYGAVGTGAQTVFQFGSDGSDPSRFQHLPIQDWAHNELRDFSGQGVNTSRTDAGPSLFLKSLS</sequence>
<name>A0ABU7WSH5_9ACTN</name>